<dbReference type="Pfam" id="PF02384">
    <property type="entry name" value="N6_Mtase"/>
    <property type="match status" value="1"/>
</dbReference>
<dbReference type="NCBIfam" id="TIGR00497">
    <property type="entry name" value="hsdM"/>
    <property type="match status" value="1"/>
</dbReference>
<accession>A0A1I1NVY6</accession>
<dbReference type="PANTHER" id="PTHR42933">
    <property type="entry name" value="SLR6095 PROTEIN"/>
    <property type="match status" value="1"/>
</dbReference>
<dbReference type="PROSITE" id="PS00092">
    <property type="entry name" value="N6_MTASE"/>
    <property type="match status" value="1"/>
</dbReference>
<feature type="domain" description="DNA methylase adenine-specific" evidence="9">
    <location>
        <begin position="190"/>
        <end position="494"/>
    </location>
</feature>
<evidence type="ECO:0000256" key="7">
    <source>
        <dbReference type="ARBA" id="ARBA00047942"/>
    </source>
</evidence>
<protein>
    <recommendedName>
        <fullName evidence="2">site-specific DNA-methyltransferase (adenine-specific)</fullName>
        <ecNumber evidence="2">2.1.1.72</ecNumber>
    </recommendedName>
</protein>
<evidence type="ECO:0000256" key="1">
    <source>
        <dbReference type="ARBA" id="ARBA00006594"/>
    </source>
</evidence>
<evidence type="ECO:0000313" key="12">
    <source>
        <dbReference type="Proteomes" id="UP000199514"/>
    </source>
</evidence>
<keyword evidence="5" id="KW-0949">S-adenosyl-L-methionine</keyword>
<keyword evidence="6" id="KW-0680">Restriction system</keyword>
<dbReference type="PRINTS" id="PR00507">
    <property type="entry name" value="N12N6MTFRASE"/>
</dbReference>
<gene>
    <name evidence="11" type="ORF">SAMN05421780_1215</name>
</gene>
<dbReference type="InterPro" id="IPR004546">
    <property type="entry name" value="Restrct_endonuc_T1M"/>
</dbReference>
<dbReference type="Pfam" id="PF12161">
    <property type="entry name" value="HsdM_N"/>
    <property type="match status" value="1"/>
</dbReference>
<comment type="catalytic activity">
    <reaction evidence="7">
        <text>a 2'-deoxyadenosine in DNA + S-adenosyl-L-methionine = an N(6)-methyl-2'-deoxyadenosine in DNA + S-adenosyl-L-homocysteine + H(+)</text>
        <dbReference type="Rhea" id="RHEA:15197"/>
        <dbReference type="Rhea" id="RHEA-COMP:12418"/>
        <dbReference type="Rhea" id="RHEA-COMP:12419"/>
        <dbReference type="ChEBI" id="CHEBI:15378"/>
        <dbReference type="ChEBI" id="CHEBI:57856"/>
        <dbReference type="ChEBI" id="CHEBI:59789"/>
        <dbReference type="ChEBI" id="CHEBI:90615"/>
        <dbReference type="ChEBI" id="CHEBI:90616"/>
        <dbReference type="EC" id="2.1.1.72"/>
    </reaction>
</comment>
<keyword evidence="12" id="KW-1185">Reference proteome</keyword>
<dbReference type="EMBL" id="FOLE01000021">
    <property type="protein sequence ID" value="SFD01595.1"/>
    <property type="molecule type" value="Genomic_DNA"/>
</dbReference>
<dbReference type="GO" id="GO:0008170">
    <property type="term" value="F:N-methyltransferase activity"/>
    <property type="evidence" value="ECO:0007669"/>
    <property type="project" value="InterPro"/>
</dbReference>
<dbReference type="STRING" id="927664.SAMN05421780_1215"/>
<dbReference type="InterPro" id="IPR029063">
    <property type="entry name" value="SAM-dependent_MTases_sf"/>
</dbReference>
<dbReference type="GO" id="GO:0009307">
    <property type="term" value="P:DNA restriction-modification system"/>
    <property type="evidence" value="ECO:0007669"/>
    <property type="project" value="UniProtKB-KW"/>
</dbReference>
<proteinExistence type="inferred from homology"/>
<dbReference type="GO" id="GO:0032259">
    <property type="term" value="P:methylation"/>
    <property type="evidence" value="ECO:0007669"/>
    <property type="project" value="UniProtKB-KW"/>
</dbReference>
<name>A0A1I1NVY6_9BACT</name>
<evidence type="ECO:0000256" key="3">
    <source>
        <dbReference type="ARBA" id="ARBA00022603"/>
    </source>
</evidence>
<dbReference type="InterPro" id="IPR038333">
    <property type="entry name" value="T1MK-like_N_sf"/>
</dbReference>
<dbReference type="InterPro" id="IPR022749">
    <property type="entry name" value="D12N6_MeTrfase_N"/>
</dbReference>
<keyword evidence="4" id="KW-0808">Transferase</keyword>
<keyword evidence="8" id="KW-0175">Coiled coil</keyword>
<organism evidence="11 12">
    <name type="scientific">Flexibacter flexilis DSM 6793</name>
    <dbReference type="NCBI Taxonomy" id="927664"/>
    <lineage>
        <taxon>Bacteria</taxon>
        <taxon>Pseudomonadati</taxon>
        <taxon>Bacteroidota</taxon>
        <taxon>Cytophagia</taxon>
        <taxon>Cytophagales</taxon>
        <taxon>Flexibacteraceae</taxon>
        <taxon>Flexibacter</taxon>
    </lineage>
</organism>
<dbReference type="AlphaFoldDB" id="A0A1I1NVY6"/>
<evidence type="ECO:0000256" key="2">
    <source>
        <dbReference type="ARBA" id="ARBA00011900"/>
    </source>
</evidence>
<dbReference type="InterPro" id="IPR051537">
    <property type="entry name" value="DNA_Adenine_Mtase"/>
</dbReference>
<feature type="domain" description="N6 adenine-specific DNA methyltransferase N-terminal" evidence="10">
    <location>
        <begin position="35"/>
        <end position="176"/>
    </location>
</feature>
<comment type="similarity">
    <text evidence="1">Belongs to the N(4)/N(6)-methyltransferase family.</text>
</comment>
<dbReference type="Gene3D" id="3.40.50.150">
    <property type="entry name" value="Vaccinia Virus protein VP39"/>
    <property type="match status" value="1"/>
</dbReference>
<dbReference type="GO" id="GO:0009007">
    <property type="term" value="F:site-specific DNA-methyltransferase (adenine-specific) activity"/>
    <property type="evidence" value="ECO:0007669"/>
    <property type="project" value="UniProtKB-EC"/>
</dbReference>
<dbReference type="InterPro" id="IPR003356">
    <property type="entry name" value="DNA_methylase_A-5"/>
</dbReference>
<feature type="coiled-coil region" evidence="8">
    <location>
        <begin position="661"/>
        <end position="695"/>
    </location>
</feature>
<dbReference type="EC" id="2.1.1.72" evidence="2"/>
<reference evidence="11 12" key="1">
    <citation type="submission" date="2016-10" db="EMBL/GenBank/DDBJ databases">
        <authorList>
            <person name="de Groot N.N."/>
        </authorList>
    </citation>
    <scope>NUCLEOTIDE SEQUENCE [LARGE SCALE GENOMIC DNA]</scope>
    <source>
        <strain evidence="11 12">DSM 6793</strain>
    </source>
</reference>
<evidence type="ECO:0000256" key="6">
    <source>
        <dbReference type="ARBA" id="ARBA00022747"/>
    </source>
</evidence>
<dbReference type="SUPFAM" id="SSF53335">
    <property type="entry name" value="S-adenosyl-L-methionine-dependent methyltransferases"/>
    <property type="match status" value="1"/>
</dbReference>
<dbReference type="Gene3D" id="1.20.1260.30">
    <property type="match status" value="1"/>
</dbReference>
<dbReference type="GO" id="GO:0003677">
    <property type="term" value="F:DNA binding"/>
    <property type="evidence" value="ECO:0007669"/>
    <property type="project" value="InterPro"/>
</dbReference>
<sequence>MRGIIAYAGKITLETFLTFTLFCPMKTTKLSLSQLENFLLKAADILRGSMDASEFKEYIFGMLFIKRMSDQFEQIRQQKKEEYRQKNRLSETEIEELLEEQATYGDAYFVAELSRWEKLKHLHTNIGEALDIALAQLEEHNPTLAGVLKDNISFNQVKGNKRVISDKKAKDLIDHFNKYQLTNDNFEFPDLLGAAYEYLIKYFADSAGKKGGEFYTPPFVVRLMVQLVKPEKNHAVYDPTVGSGGMLVQSFSFVEEQGDSGITLNLFGQELNATTWAICKMNMILHGINSANIKQGDVIQEPLHLKDGRLESFDRILANPPFSQNYTKQGMQQTSRFRYGYAPETGKKGDLMFVQHMIAMLKHNGLMATVVPHGVLFRGGAEKTIREGIIKDNLIEAVIGLPPSLFYGTSIPACILVINKGKSDKMRNKILFINADAEFGEGKAQNFLRPEDIEKIDTVFTEKIEVPKYSRLVDIAEIEANDFNLNIRRYVDNTPAPEPQDVKAHLLGGVPMAEIKTQQTEYDKFGIPTEAIFVPRKEDENYADFIADITDKAHIKNTIENHEALRKTLQAFKDLTSQWWQEVQTDFGKLEQKELNIPQIRKSLLGSLQTKLLTLGVFDRYQVAGIFVNWWQAINNDLKTIASMGWTNTLVPDQLIIQTYFAHKIAEIEQLEIQINETESLLAELMESIDFETEEDEKVSVKTLTDYLKSEISQYNQRSDAESRQMVLKLKKQENDLKSADNLLKVSKKLLKEKQISLEDLVDAKKYGREDLIQKYQDQIILLEAEKAAADKESDKAKLDKQIEHYKAKQLQVQGLVAQAEQVISQAEAQTLILEKYHGMVLQQLERYLRAEQRKLAALTENLWDKYRISRATLQADRAATLAQLDAFLQALGYIKAPETKPAPSLKPLK</sequence>
<keyword evidence="3" id="KW-0489">Methyltransferase</keyword>
<evidence type="ECO:0000259" key="10">
    <source>
        <dbReference type="Pfam" id="PF12161"/>
    </source>
</evidence>
<dbReference type="InterPro" id="IPR002052">
    <property type="entry name" value="DNA_methylase_N6_adenine_CS"/>
</dbReference>
<evidence type="ECO:0000259" key="9">
    <source>
        <dbReference type="Pfam" id="PF02384"/>
    </source>
</evidence>
<feature type="coiled-coil region" evidence="8">
    <location>
        <begin position="65"/>
        <end position="100"/>
    </location>
</feature>
<evidence type="ECO:0000256" key="8">
    <source>
        <dbReference type="SAM" id="Coils"/>
    </source>
</evidence>
<evidence type="ECO:0000256" key="4">
    <source>
        <dbReference type="ARBA" id="ARBA00022679"/>
    </source>
</evidence>
<dbReference type="PANTHER" id="PTHR42933:SF3">
    <property type="entry name" value="TYPE I RESTRICTION ENZYME MJAVIII METHYLASE SUBUNIT"/>
    <property type="match status" value="1"/>
</dbReference>
<feature type="coiled-coil region" evidence="8">
    <location>
        <begin position="730"/>
        <end position="809"/>
    </location>
</feature>
<dbReference type="Proteomes" id="UP000199514">
    <property type="component" value="Unassembled WGS sequence"/>
</dbReference>
<evidence type="ECO:0000256" key="5">
    <source>
        <dbReference type="ARBA" id="ARBA00022691"/>
    </source>
</evidence>
<evidence type="ECO:0000313" key="11">
    <source>
        <dbReference type="EMBL" id="SFD01595.1"/>
    </source>
</evidence>